<keyword evidence="2" id="KW-1185">Reference proteome</keyword>
<accession>A0ACB7P2G4</accession>
<protein>
    <submittedName>
        <fullName evidence="1">BTB/POZ protein</fullName>
    </submittedName>
</protein>
<evidence type="ECO:0000313" key="1">
    <source>
        <dbReference type="EMBL" id="KAH6623740.1"/>
    </source>
</evidence>
<comment type="caution">
    <text evidence="1">The sequence shown here is derived from an EMBL/GenBank/DDBJ whole genome shotgun (WGS) entry which is preliminary data.</text>
</comment>
<dbReference type="Proteomes" id="UP000724584">
    <property type="component" value="Unassembled WGS sequence"/>
</dbReference>
<dbReference type="EMBL" id="JAGIZQ010000006">
    <property type="protein sequence ID" value="KAH6623740.1"/>
    <property type="molecule type" value="Genomic_DNA"/>
</dbReference>
<organism evidence="1 2">
    <name type="scientific">Chaetomium tenue</name>
    <dbReference type="NCBI Taxonomy" id="1854479"/>
    <lineage>
        <taxon>Eukaryota</taxon>
        <taxon>Fungi</taxon>
        <taxon>Dikarya</taxon>
        <taxon>Ascomycota</taxon>
        <taxon>Pezizomycotina</taxon>
        <taxon>Sordariomycetes</taxon>
        <taxon>Sordariomycetidae</taxon>
        <taxon>Sordariales</taxon>
        <taxon>Chaetomiaceae</taxon>
        <taxon>Chaetomium</taxon>
    </lineage>
</organism>
<proteinExistence type="predicted"/>
<gene>
    <name evidence="1" type="ORF">F5144DRAFT_584149</name>
</gene>
<name>A0ACB7P2G4_9PEZI</name>
<evidence type="ECO:0000313" key="2">
    <source>
        <dbReference type="Proteomes" id="UP000724584"/>
    </source>
</evidence>
<reference evidence="1 2" key="1">
    <citation type="journal article" date="2021" name="Nat. Commun.">
        <title>Genetic determinants of endophytism in the Arabidopsis root mycobiome.</title>
        <authorList>
            <person name="Mesny F."/>
            <person name="Miyauchi S."/>
            <person name="Thiergart T."/>
            <person name="Pickel B."/>
            <person name="Atanasova L."/>
            <person name="Karlsson M."/>
            <person name="Huettel B."/>
            <person name="Barry K.W."/>
            <person name="Haridas S."/>
            <person name="Chen C."/>
            <person name="Bauer D."/>
            <person name="Andreopoulos W."/>
            <person name="Pangilinan J."/>
            <person name="LaButti K."/>
            <person name="Riley R."/>
            <person name="Lipzen A."/>
            <person name="Clum A."/>
            <person name="Drula E."/>
            <person name="Henrissat B."/>
            <person name="Kohler A."/>
            <person name="Grigoriev I.V."/>
            <person name="Martin F.M."/>
            <person name="Hacquard S."/>
        </authorList>
    </citation>
    <scope>NUCLEOTIDE SEQUENCE [LARGE SCALE GENOMIC DNA]</scope>
    <source>
        <strain evidence="1 2">MPI-SDFR-AT-0079</strain>
    </source>
</reference>
<sequence length="258" mass="29690">MDGTISNLSQATPTSYPPAPKLTATNAPIHLQVGERRFTTTRSTLTEESDFFAALLSGRWDNALADGSYFIDADPALFEHILAYLRRGVFPLFYDASKGHDHHRYLSLLEEARYFRIPRLEAWLHEKRYLKAVQVSITAKEYDENNHGWMETTGSADMTLQYHPQWTVHKVHLCPKGFNSHRGNPDLCYRYSCRIIDDEEARFVEEPCMRMLVVRREVVFNQDVCVAREEEELGCTKEAFAAQDKPAYSNQSTPFALF</sequence>